<dbReference type="GO" id="GO:0030915">
    <property type="term" value="C:Smc5-Smc6 complex"/>
    <property type="evidence" value="ECO:0007669"/>
    <property type="project" value="InterPro"/>
</dbReference>
<dbReference type="SUPFAM" id="SSF57850">
    <property type="entry name" value="RING/U-box"/>
    <property type="match status" value="1"/>
</dbReference>
<keyword evidence="7" id="KW-0833">Ubl conjugation pathway</keyword>
<comment type="caution">
    <text evidence="14">The sequence shown here is derived from an EMBL/GenBank/DDBJ whole genome shotgun (WGS) entry which is preliminary data.</text>
</comment>
<keyword evidence="15" id="KW-1185">Reference proteome</keyword>
<dbReference type="GO" id="GO:0008270">
    <property type="term" value="F:zinc ion binding"/>
    <property type="evidence" value="ECO:0007669"/>
    <property type="project" value="UniProtKB-KW"/>
</dbReference>
<dbReference type="InterPro" id="IPR013083">
    <property type="entry name" value="Znf_RING/FYVE/PHD"/>
</dbReference>
<dbReference type="GO" id="GO:0061665">
    <property type="term" value="F:SUMO ligase activity"/>
    <property type="evidence" value="ECO:0007669"/>
    <property type="project" value="TreeGrafter"/>
</dbReference>
<dbReference type="GO" id="GO:0016925">
    <property type="term" value="P:protein sumoylation"/>
    <property type="evidence" value="ECO:0007669"/>
    <property type="project" value="TreeGrafter"/>
</dbReference>
<name>A0A9P9JQZ0_9HYPO</name>
<dbReference type="PROSITE" id="PS51044">
    <property type="entry name" value="ZF_SP_RING"/>
    <property type="match status" value="1"/>
</dbReference>
<dbReference type="EMBL" id="JAGMUV010000001">
    <property type="protein sequence ID" value="KAH7175783.1"/>
    <property type="molecule type" value="Genomic_DNA"/>
</dbReference>
<evidence type="ECO:0000313" key="14">
    <source>
        <dbReference type="EMBL" id="KAH7175783.1"/>
    </source>
</evidence>
<evidence type="ECO:0000256" key="8">
    <source>
        <dbReference type="ARBA" id="ARBA00022833"/>
    </source>
</evidence>
<keyword evidence="11" id="KW-0175">Coiled coil</keyword>
<evidence type="ECO:0000256" key="2">
    <source>
        <dbReference type="ARBA" id="ARBA00004718"/>
    </source>
</evidence>
<evidence type="ECO:0000256" key="6">
    <source>
        <dbReference type="ARBA" id="ARBA00022771"/>
    </source>
</evidence>
<keyword evidence="5" id="KW-0479">Metal-binding</keyword>
<dbReference type="Pfam" id="PF11789">
    <property type="entry name" value="zf-Nse"/>
    <property type="match status" value="1"/>
</dbReference>
<keyword evidence="9" id="KW-0539">Nucleus</keyword>
<feature type="region of interest" description="Disordered" evidence="12">
    <location>
        <begin position="154"/>
        <end position="186"/>
    </location>
</feature>
<organism evidence="14 15">
    <name type="scientific">Dactylonectria macrodidyma</name>
    <dbReference type="NCBI Taxonomy" id="307937"/>
    <lineage>
        <taxon>Eukaryota</taxon>
        <taxon>Fungi</taxon>
        <taxon>Dikarya</taxon>
        <taxon>Ascomycota</taxon>
        <taxon>Pezizomycotina</taxon>
        <taxon>Sordariomycetes</taxon>
        <taxon>Hypocreomycetidae</taxon>
        <taxon>Hypocreales</taxon>
        <taxon>Nectriaceae</taxon>
        <taxon>Dactylonectria</taxon>
    </lineage>
</organism>
<proteinExistence type="inferred from homology"/>
<dbReference type="GO" id="GO:0005634">
    <property type="term" value="C:nucleus"/>
    <property type="evidence" value="ECO:0007669"/>
    <property type="project" value="UniProtKB-SubCell"/>
</dbReference>
<dbReference type="AlphaFoldDB" id="A0A9P9JQZ0"/>
<dbReference type="OrthoDB" id="26899at2759"/>
<reference evidence="14" key="1">
    <citation type="journal article" date="2021" name="Nat. Commun.">
        <title>Genetic determinants of endophytism in the Arabidopsis root mycobiome.</title>
        <authorList>
            <person name="Mesny F."/>
            <person name="Miyauchi S."/>
            <person name="Thiergart T."/>
            <person name="Pickel B."/>
            <person name="Atanasova L."/>
            <person name="Karlsson M."/>
            <person name="Huettel B."/>
            <person name="Barry K.W."/>
            <person name="Haridas S."/>
            <person name="Chen C."/>
            <person name="Bauer D."/>
            <person name="Andreopoulos W."/>
            <person name="Pangilinan J."/>
            <person name="LaButti K."/>
            <person name="Riley R."/>
            <person name="Lipzen A."/>
            <person name="Clum A."/>
            <person name="Drula E."/>
            <person name="Henrissat B."/>
            <person name="Kohler A."/>
            <person name="Grigoriev I.V."/>
            <person name="Martin F.M."/>
            <person name="Hacquard S."/>
        </authorList>
    </citation>
    <scope>NUCLEOTIDE SEQUENCE</scope>
    <source>
        <strain evidence="14">MPI-CAGE-AT-0147</strain>
    </source>
</reference>
<keyword evidence="8" id="KW-0862">Zinc</keyword>
<feature type="region of interest" description="Disordered" evidence="12">
    <location>
        <begin position="351"/>
        <end position="394"/>
    </location>
</feature>
<evidence type="ECO:0000256" key="3">
    <source>
        <dbReference type="ARBA" id="ARBA00008212"/>
    </source>
</evidence>
<feature type="coiled-coil region" evidence="11">
    <location>
        <begin position="71"/>
        <end position="137"/>
    </location>
</feature>
<evidence type="ECO:0000256" key="12">
    <source>
        <dbReference type="SAM" id="MobiDB-lite"/>
    </source>
</evidence>
<evidence type="ECO:0000256" key="9">
    <source>
        <dbReference type="ARBA" id="ARBA00023242"/>
    </source>
</evidence>
<evidence type="ECO:0000259" key="13">
    <source>
        <dbReference type="PROSITE" id="PS51044"/>
    </source>
</evidence>
<dbReference type="GO" id="GO:0000724">
    <property type="term" value="P:double-strand break repair via homologous recombination"/>
    <property type="evidence" value="ECO:0007669"/>
    <property type="project" value="InterPro"/>
</dbReference>
<dbReference type="Gene3D" id="3.30.40.10">
    <property type="entry name" value="Zinc/RING finger domain, C3HC4 (zinc finger)"/>
    <property type="match status" value="1"/>
</dbReference>
<comment type="similarity">
    <text evidence="3">Belongs to the NSE2 family.</text>
</comment>
<comment type="subcellular location">
    <subcellularLocation>
        <location evidence="1">Nucleus</location>
    </subcellularLocation>
</comment>
<gene>
    <name evidence="14" type="ORF">EDB81DRAFT_23539</name>
</gene>
<feature type="domain" description="SP-RING-type" evidence="13">
    <location>
        <begin position="267"/>
        <end position="352"/>
    </location>
</feature>
<feature type="compositionally biased region" description="Acidic residues" evidence="12">
    <location>
        <begin position="360"/>
        <end position="373"/>
    </location>
</feature>
<evidence type="ECO:0000256" key="7">
    <source>
        <dbReference type="ARBA" id="ARBA00022786"/>
    </source>
</evidence>
<dbReference type="InterPro" id="IPR004181">
    <property type="entry name" value="Znf_MIZ"/>
</dbReference>
<keyword evidence="4" id="KW-0808">Transferase</keyword>
<dbReference type="InterPro" id="IPR026846">
    <property type="entry name" value="Nse2(Mms21)"/>
</dbReference>
<evidence type="ECO:0000256" key="11">
    <source>
        <dbReference type="SAM" id="Coils"/>
    </source>
</evidence>
<feature type="region of interest" description="Disordered" evidence="12">
    <location>
        <begin position="1"/>
        <end position="29"/>
    </location>
</feature>
<evidence type="ECO:0000256" key="10">
    <source>
        <dbReference type="PROSITE-ProRule" id="PRU00452"/>
    </source>
</evidence>
<dbReference type="PANTHER" id="PTHR21330">
    <property type="entry name" value="E3 SUMO-PROTEIN LIGASE NSE2"/>
    <property type="match status" value="1"/>
</dbReference>
<evidence type="ECO:0000313" key="15">
    <source>
        <dbReference type="Proteomes" id="UP000738349"/>
    </source>
</evidence>
<dbReference type="PANTHER" id="PTHR21330:SF1">
    <property type="entry name" value="E3 SUMO-PROTEIN LIGASE NSE2"/>
    <property type="match status" value="1"/>
</dbReference>
<accession>A0A9P9JQZ0</accession>
<comment type="pathway">
    <text evidence="2">Protein modification; protein sumoylation.</text>
</comment>
<evidence type="ECO:0000256" key="4">
    <source>
        <dbReference type="ARBA" id="ARBA00022679"/>
    </source>
</evidence>
<sequence length="394" mass="44604">MSRRLVHRSGAAVASSRTATELPDYQSPSCPLNEAARRALGDLSNNRGTVEYQMHLKDSVRLIGSSVGDLHERLREQRERLAALCAKREEKGTEKSSEEEQLEAHVADFETQVQALTDKSEKAIRDLIDRRAELEDESDILGDLYTVAASDASHANLDPSQRSGRHSGDRHSQSEEEDDEGEAKPVVSFPSVIEVLKKQRLKKATEYSALSMQQRYALNNDYAAFKKLWHDAMAGEDGPPLPDASRWFRPDGQPVMRELADDDAGDDDDDIAVAREVLSIKCPLTLQPMEQPYSNRKCKHIFEKAALLDYLSMRGEKQCPQTGCSQTFSRAQFDEDFYLDQAMVRRIRRARQAEEQNRLDEDDDDEIGDGDDEVMVRGQKTVPVRSYKREKAER</sequence>
<evidence type="ECO:0000256" key="5">
    <source>
        <dbReference type="ARBA" id="ARBA00022723"/>
    </source>
</evidence>
<keyword evidence="6 10" id="KW-0863">Zinc-finger</keyword>
<dbReference type="CDD" id="cd16651">
    <property type="entry name" value="SPL-RING_NSE2"/>
    <property type="match status" value="1"/>
</dbReference>
<dbReference type="Proteomes" id="UP000738349">
    <property type="component" value="Unassembled WGS sequence"/>
</dbReference>
<protein>
    <submittedName>
        <fullName evidence="14">Zinc-finger of the MIZ type in Nse subunit-domain-containing protein</fullName>
    </submittedName>
</protein>
<evidence type="ECO:0000256" key="1">
    <source>
        <dbReference type="ARBA" id="ARBA00004123"/>
    </source>
</evidence>